<feature type="binding site" evidence="5">
    <location>
        <begin position="107"/>
        <end position="108"/>
    </location>
    <ligand>
        <name>NADPH</name>
        <dbReference type="ChEBI" id="CHEBI:57783"/>
    </ligand>
</feature>
<keyword evidence="8" id="KW-1185">Reference proteome</keyword>
<evidence type="ECO:0000256" key="2">
    <source>
        <dbReference type="ARBA" id="ARBA00022785"/>
    </source>
</evidence>
<dbReference type="Gene3D" id="3.30.1130.10">
    <property type="match status" value="2"/>
</dbReference>
<comment type="catalytic activity">
    <reaction evidence="5">
        <text>7-aminomethyl-7-carbaguanine + 2 NADP(+) = 7-cyano-7-carbaguanine + 2 NADPH + 3 H(+)</text>
        <dbReference type="Rhea" id="RHEA:13409"/>
        <dbReference type="ChEBI" id="CHEBI:15378"/>
        <dbReference type="ChEBI" id="CHEBI:45075"/>
        <dbReference type="ChEBI" id="CHEBI:57783"/>
        <dbReference type="ChEBI" id="CHEBI:58349"/>
        <dbReference type="ChEBI" id="CHEBI:58703"/>
        <dbReference type="EC" id="1.7.1.13"/>
    </reaction>
</comment>
<dbReference type="NCBIfam" id="TIGR03138">
    <property type="entry name" value="QueF"/>
    <property type="match status" value="1"/>
</dbReference>
<dbReference type="InterPro" id="IPR050084">
    <property type="entry name" value="NADPH_dep_7-cyano-7-deazaG_red"/>
</dbReference>
<evidence type="ECO:0000256" key="5">
    <source>
        <dbReference type="HAMAP-Rule" id="MF_00817"/>
    </source>
</evidence>
<dbReference type="EC" id="1.7.1.13" evidence="5"/>
<comment type="pathway">
    <text evidence="5">tRNA modification; tRNA-queuosine biosynthesis.</text>
</comment>
<feature type="active site" description="Thioimide intermediate" evidence="5">
    <location>
        <position position="206"/>
    </location>
</feature>
<feature type="binding site" evidence="5">
    <location>
        <begin position="245"/>
        <end position="246"/>
    </location>
    <ligand>
        <name>substrate</name>
    </ligand>
</feature>
<keyword evidence="4 5" id="KW-0560">Oxidoreductase</keyword>
<organism evidence="7 8">
    <name type="scientific">Kangiella aquimarina</name>
    <dbReference type="NCBI Taxonomy" id="261965"/>
    <lineage>
        <taxon>Bacteria</taxon>
        <taxon>Pseudomonadati</taxon>
        <taxon>Pseudomonadota</taxon>
        <taxon>Gammaproteobacteria</taxon>
        <taxon>Kangiellales</taxon>
        <taxon>Kangiellaceae</taxon>
        <taxon>Kangiella</taxon>
    </lineage>
</organism>
<protein>
    <recommendedName>
        <fullName evidence="5">NADPH-dependent 7-cyano-7-deazaguanine reductase</fullName>
        <ecNumber evidence="5">1.7.1.13</ecNumber>
    </recommendedName>
    <alternativeName>
        <fullName evidence="5">7-cyano-7-carbaguanine reductase</fullName>
    </alternativeName>
    <alternativeName>
        <fullName evidence="5">NADPH-dependent nitrile oxidoreductase</fullName>
    </alternativeName>
    <alternativeName>
        <fullName evidence="5">PreQ(0) reductase</fullName>
    </alternativeName>
</protein>
<reference evidence="7 8" key="1">
    <citation type="submission" date="2023-11" db="EMBL/GenBank/DDBJ databases">
        <title>MicrobeMod: A computational toolkit for identifying prokaryotic methylation and restriction-modification with nanopore sequencing.</title>
        <authorList>
            <person name="Crits-Christoph A."/>
            <person name="Kang S.C."/>
            <person name="Lee H."/>
            <person name="Ostrov N."/>
        </authorList>
    </citation>
    <scope>NUCLEOTIDE SEQUENCE [LARGE SCALE GENOMIC DNA]</scope>
    <source>
        <strain evidence="7 8">DSMZ 16071</strain>
    </source>
</reference>
<dbReference type="SUPFAM" id="SSF55620">
    <property type="entry name" value="Tetrahydrobiopterin biosynthesis enzymes-like"/>
    <property type="match status" value="1"/>
</dbReference>
<dbReference type="PANTHER" id="PTHR34354:SF1">
    <property type="entry name" value="NADPH-DEPENDENT 7-CYANO-7-DEAZAGUANINE REDUCTASE"/>
    <property type="match status" value="1"/>
</dbReference>
<evidence type="ECO:0000313" key="7">
    <source>
        <dbReference type="EMBL" id="WQG84991.1"/>
    </source>
</evidence>
<dbReference type="Pfam" id="PF14489">
    <property type="entry name" value="QueF"/>
    <property type="match status" value="1"/>
</dbReference>
<comment type="function">
    <text evidence="5">Catalyzes the NADPH-dependent reduction of 7-cyano-7-deazaguanine (preQ0) to 7-aminomethyl-7-deazaguanine (preQ1).</text>
</comment>
<evidence type="ECO:0000256" key="1">
    <source>
        <dbReference type="ARBA" id="ARBA00022490"/>
    </source>
</evidence>
<feature type="active site" description="Proton donor" evidence="5">
    <location>
        <position position="213"/>
    </location>
</feature>
<feature type="domain" description="NADPH-dependent 7-cyano-7-deazaguanine reductase N-terminal" evidence="6">
    <location>
        <begin position="39"/>
        <end position="148"/>
    </location>
</feature>
<dbReference type="InterPro" id="IPR029139">
    <property type="entry name" value="QueF_N"/>
</dbReference>
<sequence length="299" mass="34901">MTVKKLRFISDVRLKISHINSMQNHDTSHDIPLGKQVEYPSSYQPELLFPVARQLKRDEIDIQGQLPFHGKDIWNAYELSWLNSKGKPQVAIAVFEFDCASTNIIESKSFKLYLNSLNQTRFTDWSIVEKTLTEDLSKASETTVSVKLYEVEAYNESVPVNEWRGILLDEQDIEVCDYQYDPDLLKVESEEEVSESLYSHLLKSNCLITSQPDWASILIEYKGPKINHEALLKYLISFRNHNEFHEQCVERVFTDIMRYCEPSELTVYARYTRRGGLDINPWRSNVKSKLCPNQRHARQ</sequence>
<dbReference type="Proteomes" id="UP001324185">
    <property type="component" value="Chromosome"/>
</dbReference>
<keyword evidence="3 5" id="KW-0521">NADP</keyword>
<comment type="subcellular location">
    <subcellularLocation>
        <location evidence="5">Cytoplasm</location>
    </subcellularLocation>
</comment>
<dbReference type="InterPro" id="IPR029500">
    <property type="entry name" value="QueF"/>
</dbReference>
<dbReference type="PANTHER" id="PTHR34354">
    <property type="entry name" value="NADPH-DEPENDENT 7-CYANO-7-DEAZAGUANINE REDUCTASE"/>
    <property type="match status" value="1"/>
</dbReference>
<dbReference type="InterPro" id="IPR043133">
    <property type="entry name" value="GTP-CH-I_C/QueF"/>
</dbReference>
<comment type="similarity">
    <text evidence="5">Belongs to the GTP cyclohydrolase I family. QueF type 2 subfamily.</text>
</comment>
<evidence type="ECO:0000256" key="3">
    <source>
        <dbReference type="ARBA" id="ARBA00022857"/>
    </source>
</evidence>
<dbReference type="InterPro" id="IPR016428">
    <property type="entry name" value="QueF_type2"/>
</dbReference>
<dbReference type="PIRSF" id="PIRSF004750">
    <property type="entry name" value="Nitrile_oxidored_YqcD_prd"/>
    <property type="match status" value="1"/>
</dbReference>
<feature type="binding site" evidence="5">
    <location>
        <begin position="274"/>
        <end position="275"/>
    </location>
    <ligand>
        <name>NADPH</name>
        <dbReference type="ChEBI" id="CHEBI:57783"/>
    </ligand>
</feature>
<dbReference type="HAMAP" id="MF_00817">
    <property type="entry name" value="QueF_type2"/>
    <property type="match status" value="1"/>
</dbReference>
<comment type="subunit">
    <text evidence="5">Homodimer.</text>
</comment>
<keyword evidence="2 5" id="KW-0671">Queuosine biosynthesis</keyword>
<keyword evidence="1 5" id="KW-0963">Cytoplasm</keyword>
<evidence type="ECO:0000256" key="4">
    <source>
        <dbReference type="ARBA" id="ARBA00023002"/>
    </source>
</evidence>
<dbReference type="Pfam" id="PF14819">
    <property type="entry name" value="QueF_N"/>
    <property type="match status" value="1"/>
</dbReference>
<dbReference type="GO" id="GO:0033739">
    <property type="term" value="F:preQ1 synthase activity"/>
    <property type="evidence" value="ECO:0007669"/>
    <property type="project" value="UniProtKB-EC"/>
</dbReference>
<proteinExistence type="inferred from homology"/>
<evidence type="ECO:0000259" key="6">
    <source>
        <dbReference type="Pfam" id="PF14819"/>
    </source>
</evidence>
<gene>
    <name evidence="5 7" type="primary">queF</name>
    <name evidence="7" type="ORF">SR900_11005</name>
</gene>
<name>A0ABZ0X311_9GAMM</name>
<evidence type="ECO:0000313" key="8">
    <source>
        <dbReference type="Proteomes" id="UP001324185"/>
    </source>
</evidence>
<accession>A0ABZ0X311</accession>
<dbReference type="EMBL" id="CP140158">
    <property type="protein sequence ID" value="WQG84991.1"/>
    <property type="molecule type" value="Genomic_DNA"/>
</dbReference>
<feature type="binding site" evidence="5">
    <location>
        <begin position="105"/>
        <end position="107"/>
    </location>
    <ligand>
        <name>substrate</name>
    </ligand>
</feature>